<dbReference type="EMBL" id="JAWLKF010000004">
    <property type="protein sequence ID" value="MDV6302899.1"/>
    <property type="molecule type" value="Genomic_DNA"/>
</dbReference>
<protein>
    <submittedName>
        <fullName evidence="1">Uncharacterized protein</fullName>
    </submittedName>
</protein>
<gene>
    <name evidence="1" type="ORF">R3P93_10055</name>
</gene>
<dbReference type="Proteomes" id="UP001186104">
    <property type="component" value="Unassembled WGS sequence"/>
</dbReference>
<proteinExistence type="predicted"/>
<organism evidence="1 2">
    <name type="scientific">Rhodococcus cerastii</name>
    <dbReference type="NCBI Taxonomy" id="908616"/>
    <lineage>
        <taxon>Bacteria</taxon>
        <taxon>Bacillati</taxon>
        <taxon>Actinomycetota</taxon>
        <taxon>Actinomycetes</taxon>
        <taxon>Mycobacteriales</taxon>
        <taxon>Nocardiaceae</taxon>
        <taxon>Rhodococcus</taxon>
    </lineage>
</organism>
<evidence type="ECO:0000313" key="1">
    <source>
        <dbReference type="EMBL" id="MDV6302899.1"/>
    </source>
</evidence>
<keyword evidence="2" id="KW-1185">Reference proteome</keyword>
<accession>A0ABU4D0R7</accession>
<name>A0ABU4D0R7_9NOCA</name>
<dbReference type="RefSeq" id="WP_269595774.1">
    <property type="nucleotide sequence ID" value="NZ_JAWLKF010000004.1"/>
</dbReference>
<comment type="caution">
    <text evidence="1">The sequence shown here is derived from an EMBL/GenBank/DDBJ whole genome shotgun (WGS) entry which is preliminary data.</text>
</comment>
<evidence type="ECO:0000313" key="2">
    <source>
        <dbReference type="Proteomes" id="UP001186104"/>
    </source>
</evidence>
<sequence>MASSTYRPEWSNDDLQQNVSEAQWVDYNLDGLATITVGSLVPTAFDAFARVLYPVRASTTQHASSKTVAPWRDQLESVSTVLTRHTTTPDECWFAVWEGNTALDDIRATAPTAAIAGYNYFLLKGPVSRATDTLERLSPNLWWPSDHTWCVAQHFDFPCAYLGGSTETVSDILALAEVESRPVRVNQNITAGYDESH</sequence>
<reference evidence="1 2" key="1">
    <citation type="submission" date="2023-10" db="EMBL/GenBank/DDBJ databases">
        <title>Development of a sustainable strategy for remediation of hydrocarbon-contaminated territories based on the waste exchange concept.</title>
        <authorList>
            <person name="Krivoruchko A."/>
        </authorList>
    </citation>
    <scope>NUCLEOTIDE SEQUENCE [LARGE SCALE GENOMIC DNA]</scope>
    <source>
        <strain evidence="1 2">IEGM 1327</strain>
    </source>
</reference>